<proteinExistence type="predicted"/>
<dbReference type="EMBL" id="CP015249">
    <property type="protein sequence ID" value="ANB19537.1"/>
    <property type="molecule type" value="Genomic_DNA"/>
</dbReference>
<gene>
    <name evidence="2" type="ORF">I596_3549</name>
</gene>
<reference evidence="2 3" key="1">
    <citation type="submission" date="2016-04" db="EMBL/GenBank/DDBJ databases">
        <title>Complete genome sequence of Dokdonella koreensis DS-123T.</title>
        <authorList>
            <person name="Kim J.F."/>
            <person name="Lee H."/>
            <person name="Kwak M.-J."/>
        </authorList>
    </citation>
    <scope>NUCLEOTIDE SEQUENCE [LARGE SCALE GENOMIC DNA]</scope>
    <source>
        <strain evidence="2 3">DS-123</strain>
    </source>
</reference>
<dbReference type="STRING" id="1300342.I596_3549"/>
<name>A0A160DXS4_9GAMM</name>
<keyword evidence="3" id="KW-1185">Reference proteome</keyword>
<feature type="compositionally biased region" description="Basic and acidic residues" evidence="1">
    <location>
        <begin position="52"/>
        <end position="61"/>
    </location>
</feature>
<protein>
    <submittedName>
        <fullName evidence="2">Uncharacterized protein</fullName>
    </submittedName>
</protein>
<sequence>MPVRDRRNPTGAFCRRGLTSASTMGADTDESACLGTCERRTRGLPIPAIGHARSDRSHERPVPAPAAVVLQT</sequence>
<evidence type="ECO:0000313" key="3">
    <source>
        <dbReference type="Proteomes" id="UP000076830"/>
    </source>
</evidence>
<feature type="region of interest" description="Disordered" evidence="1">
    <location>
        <begin position="50"/>
        <end position="72"/>
    </location>
</feature>
<accession>A0A160DXS4</accession>
<dbReference type="Proteomes" id="UP000076830">
    <property type="component" value="Chromosome"/>
</dbReference>
<dbReference type="AlphaFoldDB" id="A0A160DXS4"/>
<organism evidence="2 3">
    <name type="scientific">Dokdonella koreensis DS-123</name>
    <dbReference type="NCBI Taxonomy" id="1300342"/>
    <lineage>
        <taxon>Bacteria</taxon>
        <taxon>Pseudomonadati</taxon>
        <taxon>Pseudomonadota</taxon>
        <taxon>Gammaproteobacteria</taxon>
        <taxon>Lysobacterales</taxon>
        <taxon>Rhodanobacteraceae</taxon>
        <taxon>Dokdonella</taxon>
    </lineage>
</organism>
<evidence type="ECO:0000256" key="1">
    <source>
        <dbReference type="SAM" id="MobiDB-lite"/>
    </source>
</evidence>
<evidence type="ECO:0000313" key="2">
    <source>
        <dbReference type="EMBL" id="ANB19537.1"/>
    </source>
</evidence>
<dbReference type="KEGG" id="dko:I596_3549"/>